<dbReference type="SUPFAM" id="SSF54236">
    <property type="entry name" value="Ubiquitin-like"/>
    <property type="match status" value="1"/>
</dbReference>
<dbReference type="InterPro" id="IPR003113">
    <property type="entry name" value="PI3K_ABD"/>
</dbReference>
<keyword evidence="2" id="KW-0547">Nucleotide-binding</keyword>
<evidence type="ECO:0000313" key="13">
    <source>
        <dbReference type="Proteomes" id="UP000318571"/>
    </source>
</evidence>
<dbReference type="Proteomes" id="UP000318571">
    <property type="component" value="Chromosome 2"/>
</dbReference>
<dbReference type="PROSITE" id="PS51547">
    <property type="entry name" value="C2_PI3K"/>
    <property type="match status" value="1"/>
</dbReference>
<dbReference type="Pfam" id="PF00794">
    <property type="entry name" value="PI3K_rbd"/>
    <property type="match status" value="1"/>
</dbReference>
<dbReference type="STRING" id="6832.A0A553PA63"/>
<dbReference type="PROSITE" id="PS00916">
    <property type="entry name" value="PI3_4_KINASE_2"/>
    <property type="match status" value="1"/>
</dbReference>
<dbReference type="Pfam" id="PF02192">
    <property type="entry name" value="PI3K_p85B"/>
    <property type="match status" value="1"/>
</dbReference>
<dbReference type="GO" id="GO:0035005">
    <property type="term" value="F:1-phosphatidylinositol-4-phosphate 3-kinase activity"/>
    <property type="evidence" value="ECO:0007669"/>
    <property type="project" value="TreeGrafter"/>
</dbReference>
<gene>
    <name evidence="12" type="ORF">TCAL_00691</name>
</gene>
<dbReference type="InterPro" id="IPR015433">
    <property type="entry name" value="PI3/4_kinase"/>
</dbReference>
<dbReference type="Gene3D" id="3.30.1010.10">
    <property type="entry name" value="Phosphatidylinositol 3-kinase Catalytic Subunit, Chain A, domain 4"/>
    <property type="match status" value="1"/>
</dbReference>
<dbReference type="GO" id="GO:0043491">
    <property type="term" value="P:phosphatidylinositol 3-kinase/protein kinase B signal transduction"/>
    <property type="evidence" value="ECO:0007669"/>
    <property type="project" value="TreeGrafter"/>
</dbReference>
<dbReference type="GO" id="GO:0005886">
    <property type="term" value="C:plasma membrane"/>
    <property type="evidence" value="ECO:0007669"/>
    <property type="project" value="TreeGrafter"/>
</dbReference>
<dbReference type="GO" id="GO:0016477">
    <property type="term" value="P:cell migration"/>
    <property type="evidence" value="ECO:0007669"/>
    <property type="project" value="TreeGrafter"/>
</dbReference>
<dbReference type="GO" id="GO:0048015">
    <property type="term" value="P:phosphatidylinositol-mediated signaling"/>
    <property type="evidence" value="ECO:0007669"/>
    <property type="project" value="TreeGrafter"/>
</dbReference>
<evidence type="ECO:0000259" key="11">
    <source>
        <dbReference type="PROSITE" id="PS51547"/>
    </source>
</evidence>
<keyword evidence="3" id="KW-0418">Kinase</keyword>
<evidence type="ECO:0000259" key="10">
    <source>
        <dbReference type="PROSITE" id="PS51546"/>
    </source>
</evidence>
<feature type="domain" description="PI3K-ABD" evidence="8">
    <location>
        <begin position="221"/>
        <end position="314"/>
    </location>
</feature>
<dbReference type="Gene3D" id="3.10.20.770">
    <property type="match status" value="1"/>
</dbReference>
<protein>
    <recommendedName>
        <fullName evidence="14">Phosphatidylinositol 3-kinase catalytic subunit type 3</fullName>
    </recommendedName>
</protein>
<dbReference type="Gene3D" id="1.10.1070.11">
    <property type="entry name" value="Phosphatidylinositol 3-/4-kinase, catalytic domain"/>
    <property type="match status" value="1"/>
</dbReference>
<accession>A0A553PA63</accession>
<dbReference type="InterPro" id="IPR018936">
    <property type="entry name" value="PI3/4_kinase_CS"/>
</dbReference>
<dbReference type="InterPro" id="IPR000341">
    <property type="entry name" value="PI3K_Ras-bd_dom"/>
</dbReference>
<dbReference type="GO" id="GO:0005942">
    <property type="term" value="C:phosphatidylinositol 3-kinase complex"/>
    <property type="evidence" value="ECO:0007669"/>
    <property type="project" value="TreeGrafter"/>
</dbReference>
<dbReference type="InterPro" id="IPR035892">
    <property type="entry name" value="C2_domain_sf"/>
</dbReference>
<dbReference type="Gene3D" id="1.25.40.70">
    <property type="entry name" value="Phosphatidylinositol 3-kinase, accessory domain (PIK)"/>
    <property type="match status" value="1"/>
</dbReference>
<feature type="compositionally biased region" description="Low complexity" evidence="6">
    <location>
        <begin position="13"/>
        <end position="23"/>
    </location>
</feature>
<evidence type="ECO:0000256" key="2">
    <source>
        <dbReference type="ARBA" id="ARBA00022741"/>
    </source>
</evidence>
<feature type="domain" description="C2 PI3K-type" evidence="11">
    <location>
        <begin position="535"/>
        <end position="690"/>
    </location>
</feature>
<dbReference type="EMBL" id="VCGU01000005">
    <property type="protein sequence ID" value="TRY74559.1"/>
    <property type="molecule type" value="Genomic_DNA"/>
</dbReference>
<dbReference type="InterPro" id="IPR016024">
    <property type="entry name" value="ARM-type_fold"/>
</dbReference>
<reference evidence="12 13" key="1">
    <citation type="journal article" date="2018" name="Nat. Ecol. Evol.">
        <title>Genomic signatures of mitonuclear coevolution across populations of Tigriopus californicus.</title>
        <authorList>
            <person name="Barreto F.S."/>
            <person name="Watson E.T."/>
            <person name="Lima T.G."/>
            <person name="Willett C.S."/>
            <person name="Edmands S."/>
            <person name="Li W."/>
            <person name="Burton R.S."/>
        </authorList>
    </citation>
    <scope>NUCLEOTIDE SEQUENCE [LARGE SCALE GENOMIC DNA]</scope>
    <source>
        <strain evidence="12 13">San Diego</strain>
    </source>
</reference>
<dbReference type="SMART" id="SM00146">
    <property type="entry name" value="PI3Kc"/>
    <property type="match status" value="1"/>
</dbReference>
<dbReference type="InterPro" id="IPR029071">
    <property type="entry name" value="Ubiquitin-like_domsf"/>
</dbReference>
<dbReference type="Pfam" id="PF00454">
    <property type="entry name" value="PI3_PI4_kinase"/>
    <property type="match status" value="1"/>
</dbReference>
<feature type="compositionally biased region" description="Basic and acidic residues" evidence="6">
    <location>
        <begin position="1"/>
        <end position="10"/>
    </location>
</feature>
<dbReference type="InterPro" id="IPR001263">
    <property type="entry name" value="PI3K_accessory_dom"/>
</dbReference>
<dbReference type="InterPro" id="IPR036940">
    <property type="entry name" value="PI3/4_kinase_cat_sf"/>
</dbReference>
<dbReference type="Gene3D" id="2.60.40.150">
    <property type="entry name" value="C2 domain"/>
    <property type="match status" value="1"/>
</dbReference>
<evidence type="ECO:0000259" key="7">
    <source>
        <dbReference type="PROSITE" id="PS50290"/>
    </source>
</evidence>
<dbReference type="FunFam" id="1.10.1070.11:FF:000001">
    <property type="entry name" value="Phosphatidylinositol 4,5-bisphosphate 3-kinase catalytic subunit"/>
    <property type="match status" value="1"/>
</dbReference>
<evidence type="ECO:0000256" key="6">
    <source>
        <dbReference type="SAM" id="MobiDB-lite"/>
    </source>
</evidence>
<dbReference type="PROSITE" id="PS51544">
    <property type="entry name" value="PI3K_ABD"/>
    <property type="match status" value="1"/>
</dbReference>
<name>A0A553PA63_TIGCA</name>
<evidence type="ECO:0000259" key="8">
    <source>
        <dbReference type="PROSITE" id="PS51544"/>
    </source>
</evidence>
<evidence type="ECO:0000256" key="1">
    <source>
        <dbReference type="ARBA" id="ARBA00022679"/>
    </source>
</evidence>
<dbReference type="InterPro" id="IPR000403">
    <property type="entry name" value="PI3/4_kinase_cat_dom"/>
</dbReference>
<feature type="compositionally biased region" description="Basic and acidic residues" evidence="6">
    <location>
        <begin position="28"/>
        <end position="39"/>
    </location>
</feature>
<dbReference type="SMART" id="SM00143">
    <property type="entry name" value="PI3K_p85B"/>
    <property type="match status" value="1"/>
</dbReference>
<dbReference type="GO" id="GO:0005737">
    <property type="term" value="C:cytoplasm"/>
    <property type="evidence" value="ECO:0007669"/>
    <property type="project" value="TreeGrafter"/>
</dbReference>
<dbReference type="PROSITE" id="PS51546">
    <property type="entry name" value="PI3K_RBD"/>
    <property type="match status" value="1"/>
</dbReference>
<sequence length="1278" mass="146994">MFNGSHDKAKIQSSSRPSSPWPRVVFSHNDHDNSNSYNENHHFREKLLLRSRHSKMTDSSVEKGDKSAFSRLRSGSISTGLFLGHHSSKVHPERSSINSETSSASSSICAHRSDQSPPPFRTRLMLPRQESIMSDHVLMSFESGPGSALLRGRSGSFNVPRSPGSHDTDLSSPLVLSRERSLHDLSSDISYVDPFDRSRNSLELFAENEFFGGVYLGPDGREDFEEINCLLPNGIIMDLSVHPDDEIIDIKQLVLNRATTDERLPLRGCLNPDGSHYTLKYVSSNGEIETCYDEAKTLRELKPFQNLLKFEHRVKDQDLYEFRNQIGKLIGKNLQDFDELRNPEVNDFRWQMKLFCRKIAQARRIRLKDSWEAQILYQFPPRIVSSPCDSHCYQRLKVRLLWHSDEINEISPNVEPKDLILELANKFHHTEDEVQRSFLKVVGEDSYLIGQHRMIDFEYIREQISLQKLAKLVVVDVKEIDIVQANDQFYKSLEKGGITLKTEVNQPLSRNTSLTAQSFNLMGLPLHSTIDSTSVENKFAVMIKSLEYPKEYLANGSFRCLCLQMGIYHGSKPLCSHVTHTIRCATAELESGIVNVDKEFQFRLKISSLSRESKICVSLFDKRRTSNIPLFWVNSNLFDYKGKLKWKATFHMWKFSPGSTTPTHQQLLPLGPNIGNPNMSDAVHLVATFQNGDIQGWVEYPACVSPEVKANDLMDSNNNIGTITKFYTQELGNISNRDPLHDMTEQEKDLIWKLREYCLSQIPNLLPRVIDCVDYTNQAQVRILNELLTRWPLLPIEKALQLLDYAYPDENVRRFAVKCLRQGTDDVVLRYLLQLSQALKHESYFQNELVDFLLERALTNQHIGHYLFWDLKAEMNSPAASLRFGLILEAYLTSAPEHMKILRQQNTLIEKCKASQRALEKFESSSRHHDKAKARFQSNVKTQFDGHHPFVNFGCPLNPGLKCESIKVESCRLMNSKMRPQMLVFKNMDANYRFGLGPELEDIILIYKKGDDLRQDQLTLQLLKVMDILWNRSGLDLRLNVYRCLATDTAEGLIEVVQSAETICRVQMAMSDYRTTAVFRKGLVLSWLKKINIGEEAMKRAQWEFTQSCAGYSVATYILGIGDRHNDNIMIKKNGQMFHIDFGHFLGNFKHKFGFRRERVPMILSSEFVDVISADCGQPDNFDRFRALCEESYLTIRKHGSLIISLLAMMISTGLPELSSEQDLHVIRSTLHLDRSEEYALEHFRKDFNESLRNAWTISLDWWFHMVNQLRNKGIKAQ</sequence>
<evidence type="ECO:0000256" key="4">
    <source>
        <dbReference type="ARBA" id="ARBA00022840"/>
    </source>
</evidence>
<dbReference type="SUPFAM" id="SSF56112">
    <property type="entry name" value="Protein kinase-like (PK-like)"/>
    <property type="match status" value="1"/>
</dbReference>
<evidence type="ECO:0000256" key="3">
    <source>
        <dbReference type="ARBA" id="ARBA00022777"/>
    </source>
</evidence>
<evidence type="ECO:0000313" key="12">
    <source>
        <dbReference type="EMBL" id="TRY74559.1"/>
    </source>
</evidence>
<feature type="domain" description="PI3K-RBD" evidence="10">
    <location>
        <begin position="389"/>
        <end position="476"/>
    </location>
</feature>
<dbReference type="PANTHER" id="PTHR10048">
    <property type="entry name" value="PHOSPHATIDYLINOSITOL KINASE"/>
    <property type="match status" value="1"/>
</dbReference>
<keyword evidence="4" id="KW-0067">ATP-binding</keyword>
<keyword evidence="1" id="KW-0808">Transferase</keyword>
<feature type="region of interest" description="Disordered" evidence="6">
    <location>
        <begin position="83"/>
        <end position="120"/>
    </location>
</feature>
<dbReference type="PANTHER" id="PTHR10048:SF118">
    <property type="entry name" value="PI-3 KINASE"/>
    <property type="match status" value="1"/>
</dbReference>
<dbReference type="SUPFAM" id="SSF49562">
    <property type="entry name" value="C2 domain (Calcium/lipid-binding domain, CaLB)"/>
    <property type="match status" value="1"/>
</dbReference>
<dbReference type="InterPro" id="IPR011009">
    <property type="entry name" value="Kinase-like_dom_sf"/>
</dbReference>
<comment type="caution">
    <text evidence="12">The sequence shown here is derived from an EMBL/GenBank/DDBJ whole genome shotgun (WGS) entry which is preliminary data.</text>
</comment>
<feature type="domain" description="PIK helical" evidence="9">
    <location>
        <begin position="717"/>
        <end position="894"/>
    </location>
</feature>
<dbReference type="OMA" id="FVYVITH"/>
<dbReference type="Pfam" id="PF00613">
    <property type="entry name" value="PI3Ka"/>
    <property type="match status" value="1"/>
</dbReference>
<evidence type="ECO:0008006" key="14">
    <source>
        <dbReference type="Google" id="ProtNLM"/>
    </source>
</evidence>
<dbReference type="SMART" id="SM00145">
    <property type="entry name" value="PI3Ka"/>
    <property type="match status" value="1"/>
</dbReference>
<dbReference type="GO" id="GO:0016303">
    <property type="term" value="F:1-phosphatidylinositol-3-kinase activity"/>
    <property type="evidence" value="ECO:0007669"/>
    <property type="project" value="TreeGrafter"/>
</dbReference>
<dbReference type="GO" id="GO:0005524">
    <property type="term" value="F:ATP binding"/>
    <property type="evidence" value="ECO:0007669"/>
    <property type="project" value="UniProtKB-KW"/>
</dbReference>
<feature type="compositionally biased region" description="Low complexity" evidence="6">
    <location>
        <begin position="95"/>
        <end position="107"/>
    </location>
</feature>
<dbReference type="PROSITE" id="PS51545">
    <property type="entry name" value="PIK_HELICAL"/>
    <property type="match status" value="1"/>
</dbReference>
<proteinExistence type="inferred from homology"/>
<dbReference type="SUPFAM" id="SSF48371">
    <property type="entry name" value="ARM repeat"/>
    <property type="match status" value="1"/>
</dbReference>
<dbReference type="InterPro" id="IPR042236">
    <property type="entry name" value="PI3K_accessory_sf"/>
</dbReference>
<dbReference type="AlphaFoldDB" id="A0A553PA63"/>
<dbReference type="OrthoDB" id="67688at2759"/>
<dbReference type="InterPro" id="IPR002420">
    <property type="entry name" value="PI3K-type_C2_dom"/>
</dbReference>
<keyword evidence="13" id="KW-1185">Reference proteome</keyword>
<dbReference type="Pfam" id="PF00792">
    <property type="entry name" value="PI3K_C2"/>
    <property type="match status" value="1"/>
</dbReference>
<feature type="region of interest" description="Disordered" evidence="6">
    <location>
        <begin position="1"/>
        <end position="39"/>
    </location>
</feature>
<dbReference type="PROSITE" id="PS50290">
    <property type="entry name" value="PI3_4_KINASE_3"/>
    <property type="match status" value="1"/>
</dbReference>
<evidence type="ECO:0000259" key="9">
    <source>
        <dbReference type="PROSITE" id="PS51545"/>
    </source>
</evidence>
<evidence type="ECO:0000256" key="5">
    <source>
        <dbReference type="PROSITE-ProRule" id="PRU00880"/>
    </source>
</evidence>
<comment type="similarity">
    <text evidence="5">Belongs to the PI3/PI4-kinase family.</text>
</comment>
<feature type="domain" description="PI3K/PI4K catalytic" evidence="7">
    <location>
        <begin position="967"/>
        <end position="1256"/>
    </location>
</feature>
<organism evidence="12 13">
    <name type="scientific">Tigriopus californicus</name>
    <name type="common">Marine copepod</name>
    <dbReference type="NCBI Taxonomy" id="6832"/>
    <lineage>
        <taxon>Eukaryota</taxon>
        <taxon>Metazoa</taxon>
        <taxon>Ecdysozoa</taxon>
        <taxon>Arthropoda</taxon>
        <taxon>Crustacea</taxon>
        <taxon>Multicrustacea</taxon>
        <taxon>Hexanauplia</taxon>
        <taxon>Copepoda</taxon>
        <taxon>Harpacticoida</taxon>
        <taxon>Harpacticidae</taxon>
        <taxon>Tigriopus</taxon>
    </lineage>
</organism>